<dbReference type="Pfam" id="PF25976">
    <property type="entry name" value="LpqB_N"/>
    <property type="match status" value="1"/>
</dbReference>
<dbReference type="Pfam" id="PF10647">
    <property type="entry name" value="Gmad1"/>
    <property type="match status" value="1"/>
</dbReference>
<dbReference type="RefSeq" id="WP_071163933.1">
    <property type="nucleotide sequence ID" value="NZ_CP017812.1"/>
</dbReference>
<evidence type="ECO:0000259" key="2">
    <source>
        <dbReference type="Pfam" id="PF10647"/>
    </source>
</evidence>
<dbReference type="Pfam" id="PF10646">
    <property type="entry name" value="Germane"/>
    <property type="match status" value="1"/>
</dbReference>
<organism evidence="4 5">
    <name type="scientific">Boudabousia tangfeifanii</name>
    <dbReference type="NCBI Taxonomy" id="1912795"/>
    <lineage>
        <taxon>Bacteria</taxon>
        <taxon>Bacillati</taxon>
        <taxon>Actinomycetota</taxon>
        <taxon>Actinomycetes</taxon>
        <taxon>Actinomycetales</taxon>
        <taxon>Actinomycetaceae</taxon>
        <taxon>Boudabousia</taxon>
    </lineage>
</organism>
<feature type="domain" description="Lipoprotein LpqB C-terminal" evidence="2">
    <location>
        <begin position="320"/>
        <end position="549"/>
    </location>
</feature>
<dbReference type="STRING" id="1912795.BK816_03460"/>
<dbReference type="AlphaFoldDB" id="A0A1D9MJI6"/>
<dbReference type="PROSITE" id="PS51257">
    <property type="entry name" value="PROKAR_LIPOPROTEIN"/>
    <property type="match status" value="1"/>
</dbReference>
<keyword evidence="5" id="KW-1185">Reference proteome</keyword>
<evidence type="ECO:0008006" key="6">
    <source>
        <dbReference type="Google" id="ProtNLM"/>
    </source>
</evidence>
<proteinExistence type="predicted"/>
<dbReference type="Proteomes" id="UP000176288">
    <property type="component" value="Chromosome"/>
</dbReference>
<dbReference type="InterPro" id="IPR019606">
    <property type="entry name" value="GerMN"/>
</dbReference>
<evidence type="ECO:0000259" key="3">
    <source>
        <dbReference type="Pfam" id="PF25976"/>
    </source>
</evidence>
<dbReference type="InterPro" id="IPR059026">
    <property type="entry name" value="LpqB_N"/>
</dbReference>
<evidence type="ECO:0000259" key="1">
    <source>
        <dbReference type="Pfam" id="PF10646"/>
    </source>
</evidence>
<reference evidence="4 5" key="1">
    <citation type="submission" date="2016-10" db="EMBL/GenBank/DDBJ databases">
        <title>Actinomyces aegypiusis sp. nov., isolated from the Aegypius monachus in Qinghai Tibet Plateau China.</title>
        <authorList>
            <person name="Wang Y."/>
        </authorList>
    </citation>
    <scope>NUCLEOTIDE SEQUENCE [LARGE SCALE GENOMIC DNA]</scope>
    <source>
        <strain evidence="4 5">VUL4_3</strain>
    </source>
</reference>
<dbReference type="InterPro" id="IPR018910">
    <property type="entry name" value="LpqB_C"/>
</dbReference>
<evidence type="ECO:0000313" key="5">
    <source>
        <dbReference type="Proteomes" id="UP000176288"/>
    </source>
</evidence>
<feature type="domain" description="GerMN" evidence="1">
    <location>
        <begin position="187"/>
        <end position="296"/>
    </location>
</feature>
<dbReference type="SUPFAM" id="SSF63829">
    <property type="entry name" value="Calcium-dependent phosphotriesterase"/>
    <property type="match status" value="1"/>
</dbReference>
<dbReference type="EMBL" id="CP017812">
    <property type="protein sequence ID" value="AOZ72467.1"/>
    <property type="molecule type" value="Genomic_DNA"/>
</dbReference>
<gene>
    <name evidence="4" type="ORF">BK816_03460</name>
</gene>
<sequence>MKTNAYSSYHFSTKLLSIFVVFAVAILGGCASLPHQGEVKVSRVIVPNEGFSTQKAPKPLASATKNEILSGFLAACRAGAINNDFEAAGQYLLEKTAKAWNPQKVVHLYPNDVVPQVKSSSDNQLVLELSSSGTVDDRGELQSSPNLQLAATFTFAQNNEGEWRIASLPDGITISEGAFHDAYVLRNLYFLSPDKQELVPDPRWVPRFRIVTYLTSYLLEGPSKTLDGAVTTAIPAGASLLSRNVPVENGVAQVRLEAADPVTSSRGQSLLSWQIQSTLQQVPSVTGVELTLNEQTINAQPPRGLTYNAPVGVVVKGNQVVRVDGQKVYLSADKTAGINLRHPARGPLPNSPMVVLDANRRILSIDLQNGNLQELVASNNIAPPVVDRWGWIWYSTPDLTNSLKVVNTGQERYEVTKTYASGNLTRFAISRDGARMWAMRAGDKPSLDLLRIVRNEEGVPKSLELISQMALDPGSLAFPAWQTSTSAVVLVTSPGRAQSRLVSLKLGERPTEVANAPLGTDFAAGFGTEEMLLQTPSSEVFSRDGRRWSIKFRKALDPTFF</sequence>
<evidence type="ECO:0000313" key="4">
    <source>
        <dbReference type="EMBL" id="AOZ72467.1"/>
    </source>
</evidence>
<feature type="domain" description="Lipoprotein LpqB N-terminal" evidence="3">
    <location>
        <begin position="59"/>
        <end position="179"/>
    </location>
</feature>
<dbReference type="KEGG" id="avu:BK816_03460"/>
<name>A0A1D9MJI6_9ACTO</name>
<protein>
    <recommendedName>
        <fullName evidence="6">GerMN domain-containing protein</fullName>
    </recommendedName>
</protein>
<accession>A0A1D9MJI6</accession>
<dbReference type="OrthoDB" id="3226781at2"/>